<dbReference type="EMBL" id="JPWU03000813">
    <property type="protein sequence ID" value="KAG2506627.1"/>
    <property type="molecule type" value="Genomic_DNA"/>
</dbReference>
<evidence type="ECO:0000313" key="6">
    <source>
        <dbReference type="Proteomes" id="UP000285883"/>
    </source>
</evidence>
<dbReference type="Proteomes" id="UP000785171">
    <property type="component" value="Unassembled WGS sequence"/>
</dbReference>
<gene>
    <name evidence="3" type="ORF">BBI17_008982</name>
    <name evidence="4" type="ORF">BBO99_00009011</name>
    <name evidence="1" type="ORF">JM16_009330</name>
    <name evidence="2" type="ORF">JM18_009395</name>
</gene>
<accession>A0A3R7H8L2</accession>
<protein>
    <submittedName>
        <fullName evidence="3">Uncharacterized protein</fullName>
    </submittedName>
</protein>
<reference evidence="5 6" key="2">
    <citation type="submission" date="2018-07" db="EMBL/GenBank/DDBJ databases">
        <title>Genome sequencing of oomycete isolates from Chile give support for New Zealand origin for Phytophthora kernoviae and make available the first Nothophytophthora sp. genome.</title>
        <authorList>
            <person name="Studholme D.J."/>
            <person name="Sanfuentes E."/>
            <person name="Panda P."/>
            <person name="Hill R."/>
            <person name="Sambles C."/>
            <person name="Grant M."/>
            <person name="Williams N.M."/>
            <person name="Mcdougal R.L."/>
        </authorList>
    </citation>
    <scope>NUCLEOTIDE SEQUENCE [LARGE SCALE GENOMIC DNA]</scope>
    <source>
        <strain evidence="3">Chile2</strain>
        <strain evidence="4">Chile4</strain>
    </source>
</reference>
<reference evidence="1" key="3">
    <citation type="submission" date="2020-06" db="EMBL/GenBank/DDBJ databases">
        <authorList>
            <person name="Studholme D.J."/>
        </authorList>
    </citation>
    <scope>NUCLEOTIDE SEQUENCE</scope>
    <source>
        <strain evidence="1">NZFS 2646</strain>
        <strain evidence="2">NZFS 3630</strain>
    </source>
</reference>
<reference evidence="1" key="1">
    <citation type="journal article" date="2015" name="Genom Data">
        <title>Genome sequences of six Phytophthora species associated with forests in New Zealand.</title>
        <authorList>
            <person name="Studholme D.J."/>
            <person name="McDougal R.L."/>
            <person name="Sambles C."/>
            <person name="Hansen E."/>
            <person name="Hardy G."/>
            <person name="Grant M."/>
            <person name="Ganley R.J."/>
            <person name="Williams N.M."/>
        </authorList>
    </citation>
    <scope>NUCLEOTIDE SEQUENCE</scope>
    <source>
        <strain evidence="1">NZFS 2646</strain>
        <strain evidence="2">NZFS 3630</strain>
    </source>
</reference>
<dbReference type="EMBL" id="MAYM02000730">
    <property type="protein sequence ID" value="RLN36551.1"/>
    <property type="molecule type" value="Genomic_DNA"/>
</dbReference>
<sequence>MYEMTSLKLHWMWYRTQIRDFQFSIVSCERFNVENHILIKVTGKLQLGIDSDRKDQSGYETVVCPVLQQFEFEEGDRGEVRITSEVDLVGGIAAMKDHSHPERILTSLQSLSRGVLLSES</sequence>
<proteinExistence type="predicted"/>
<comment type="caution">
    <text evidence="3">The sequence shown here is derived from an EMBL/GenBank/DDBJ whole genome shotgun (WGS) entry which is preliminary data.</text>
</comment>
<dbReference type="EMBL" id="MBDN02000582">
    <property type="protein sequence ID" value="RLN74288.1"/>
    <property type="molecule type" value="Genomic_DNA"/>
</dbReference>
<dbReference type="Proteomes" id="UP000285624">
    <property type="component" value="Unassembled WGS sequence"/>
</dbReference>
<organism evidence="3 6">
    <name type="scientific">Phytophthora kernoviae</name>
    <dbReference type="NCBI Taxonomy" id="325452"/>
    <lineage>
        <taxon>Eukaryota</taxon>
        <taxon>Sar</taxon>
        <taxon>Stramenopiles</taxon>
        <taxon>Oomycota</taxon>
        <taxon>Peronosporomycetes</taxon>
        <taxon>Peronosporales</taxon>
        <taxon>Peronosporaceae</taxon>
        <taxon>Phytophthora</taxon>
    </lineage>
</organism>
<dbReference type="Proteomes" id="UP000285883">
    <property type="component" value="Unassembled WGS sequence"/>
</dbReference>
<dbReference type="AlphaFoldDB" id="A0A3R7H8L2"/>
<evidence type="ECO:0000313" key="2">
    <source>
        <dbReference type="EMBL" id="KAG2506627.1"/>
    </source>
</evidence>
<evidence type="ECO:0000313" key="1">
    <source>
        <dbReference type="EMBL" id="KAG2504172.1"/>
    </source>
</evidence>
<dbReference type="Proteomes" id="UP000792063">
    <property type="component" value="Unassembled WGS sequence"/>
</dbReference>
<name>A0A3R7H8L2_9STRA</name>
<evidence type="ECO:0000313" key="4">
    <source>
        <dbReference type="EMBL" id="RLN74288.1"/>
    </source>
</evidence>
<keyword evidence="5" id="KW-1185">Reference proteome</keyword>
<dbReference type="EMBL" id="JPWV03000812">
    <property type="protein sequence ID" value="KAG2504172.1"/>
    <property type="molecule type" value="Genomic_DNA"/>
</dbReference>
<evidence type="ECO:0000313" key="5">
    <source>
        <dbReference type="Proteomes" id="UP000285624"/>
    </source>
</evidence>
<evidence type="ECO:0000313" key="3">
    <source>
        <dbReference type="EMBL" id="RLN36551.1"/>
    </source>
</evidence>